<keyword evidence="2" id="KW-1185">Reference proteome</keyword>
<organism evidence="1 2">
    <name type="scientific">Longimonas halophila</name>
    <dbReference type="NCBI Taxonomy" id="1469170"/>
    <lineage>
        <taxon>Bacteria</taxon>
        <taxon>Pseudomonadati</taxon>
        <taxon>Rhodothermota</taxon>
        <taxon>Rhodothermia</taxon>
        <taxon>Rhodothermales</taxon>
        <taxon>Salisaetaceae</taxon>
        <taxon>Longimonas</taxon>
    </lineage>
</organism>
<evidence type="ECO:0000313" key="1">
    <source>
        <dbReference type="EMBL" id="PEN07045.1"/>
    </source>
</evidence>
<dbReference type="SUPFAM" id="SSF82171">
    <property type="entry name" value="DPP6 N-terminal domain-like"/>
    <property type="match status" value="1"/>
</dbReference>
<dbReference type="Gene3D" id="2.120.10.30">
    <property type="entry name" value="TolB, C-terminal domain"/>
    <property type="match status" value="1"/>
</dbReference>
<name>A0A2H3NM57_9BACT</name>
<dbReference type="AlphaFoldDB" id="A0A2H3NM57"/>
<sequence>MISFLVMRVLTCSKRMRPRIPCCAVLIVAVLVGGAVQTSYGQQIGRIPGVYDVVTRPDSASYRTFSTGDYQLIYPADARNEAEQMAQILRDSTATTHDIVGQAEPRRPMPIVLNGYNDRANGFVRPLPFKQEIEIPSTRTPSLTARYASWFEAVGPHELTHALQAEYRGGFGVGRVIDWFAPDVTRALNLSAPRGWVEGAAVYRESQNGSGAGRLRLPAALMPYRAAMGSDDPWKMAHALHPPRYTQPFDRHYLGGGQVFQHLVEHADNPDEPYAFFHRALAWNYRFPLLGYGAAIWYGTKTPISRLSDEFIAAEQDREAERVAALGTLTQATPVTASRRGLNHRRPLWTHPDTLVAYRSGYRTVPGVYRVHVPSGRAERVAAHARTADAHLHLSPDSQAVWMSRLRPARTVPTQSIADAETINLHTGTRTSQSERARLFAPAPTSEEAFWAAQVDGPVHRLVRWPAGSKAEAEPIATVELSPRTRIQQVATHPTTNQTVALLNHAGDHALHTVTYDAEARRIDIEPLFRFEDAAIYDVSWGPEGDRLAISADPTGVPNVFVLELDTETAHRVTNEPYGALEPALDPAGQRLAYVRYAYQRHDLVTVPVAPTEWTQWSGGFWNDDAPAHPPEHAASVKAEPSAIDDDIARADDQPYRARRHMRPRMVYPTAPFDLDELESPPPGTQLGLGIGMGVAGADPLQRWAYRAKMYYQAGDVWGEARLQTGRWWGQPSLSAYRRPYTTTVSVRQENPTAVVPRQAGVEERGVELAFWQPYTLRSNVHRSLVQVQWRSEFRQTRLFADFIEEQPLRSRVTLRPQLLYAYRLQQNTRDLIPRTGWVVSASPFVDAWTDGITAGRALNLGSSVYLPWLGRFNTGLRVGIQTLSQNRSAIFDLDTFVPRGYSDVALPQGTYARFDLDVVQPIAYPDRGSTLLGVMAHAFYVYGTAQTLRDVHSEVPALSSATVGLGARLRLGYNLPVDVRVGASYRFRDDEWRGTFR</sequence>
<dbReference type="Proteomes" id="UP000221024">
    <property type="component" value="Unassembled WGS sequence"/>
</dbReference>
<protein>
    <submittedName>
        <fullName evidence="1">Uncharacterized protein</fullName>
    </submittedName>
</protein>
<dbReference type="InterPro" id="IPR011042">
    <property type="entry name" value="6-blade_b-propeller_TolB-like"/>
</dbReference>
<comment type="caution">
    <text evidence="1">The sequence shown here is derived from an EMBL/GenBank/DDBJ whole genome shotgun (WGS) entry which is preliminary data.</text>
</comment>
<accession>A0A2H3NM57</accession>
<reference evidence="1 2" key="1">
    <citation type="submission" date="2017-10" db="EMBL/GenBank/DDBJ databases">
        <title>Draft genome of Longimonas halophila.</title>
        <authorList>
            <person name="Goh K.M."/>
            <person name="Shamsir M.S."/>
            <person name="Lim S.W."/>
        </authorList>
    </citation>
    <scope>NUCLEOTIDE SEQUENCE [LARGE SCALE GENOMIC DNA]</scope>
    <source>
        <strain evidence="1 2">KCTC 42399</strain>
    </source>
</reference>
<dbReference type="EMBL" id="PDEP01000006">
    <property type="protein sequence ID" value="PEN07045.1"/>
    <property type="molecule type" value="Genomic_DNA"/>
</dbReference>
<evidence type="ECO:0000313" key="2">
    <source>
        <dbReference type="Proteomes" id="UP000221024"/>
    </source>
</evidence>
<proteinExistence type="predicted"/>
<gene>
    <name evidence="1" type="ORF">CRI93_07860</name>
</gene>